<feature type="compositionally biased region" description="Low complexity" evidence="1">
    <location>
        <begin position="718"/>
        <end position="734"/>
    </location>
</feature>
<feature type="compositionally biased region" description="Polar residues" evidence="1">
    <location>
        <begin position="55"/>
        <end position="64"/>
    </location>
</feature>
<sequence>MPTDPDGDSQMASSPESQSGFPQEDSPAGSRTPTATTASHNSRAQFAAASELSPPGSQTKQISGVSGAAMGMDKGIPISAESQQQQPGASWMNKRAEEEYQRAMEFVVDKDFSLSEFGDPFDERDMEENKLQLEEDRFRFTPVKASAAPRVWDRKPSTSFLGRTKSRKVWKRFRTSFNSMKALQQMIAAEQDGIHDDLHTEINTSKNFEFLRGVKRRCLKIDHDADDSSDAGMERGRSFLETKWESEMGGRRRKLPMEYTIPSQTSSEAMTIEGEESDISNQNDAMGQEDLHDLSTSSVEVDVQETVSGHDESLASMSETPVKSGQDSAYPSALHGLSSCTSNAMVEDISNINTDKDMGEPAHTATLEKIDDVAPGSAFTDDRQTELSDEQAYATTIENNVQTEDTTTTTAPATTEVVEDLTGEKESTLVRSALRSSLDGEDAALLNNFLSKAQAKRAAKAVMTSPEAEEEKAIIQEELVAEFPTPRSRRALEELDANSPSPQKPQLSPCKADSPRKNTPDVNEPANKDNSEEAADQQQPASPVGRRSTRMRLCKPAPRTASAPAVRNHLSLRRAKGTEFVFLQRTEAQELALATRKNTRNNKGDAVLPKFVLKGLAQQWSEDEESSSNADNSKSARSDRKGSGKRSSTKKQVSWNDERLVEYEDGGAEASHRDEAKDDVADSKEKSATKQRPEKKKATSGGRSTRSQGSLQKTGDGSTESPTASTTAPATAAPKTRMRRLGASGSNSTSTAATSPTTTSSPANSKRKKLTPKSPSSTLLPTPASKSASTTSKSSVSGSGRTTTTSGKSKSILQANAGSTPMPRRIRSKA</sequence>
<feature type="compositionally biased region" description="Polar residues" evidence="1">
    <location>
        <begin position="29"/>
        <end position="44"/>
    </location>
</feature>
<dbReference type="RefSeq" id="XP_040694229.1">
    <property type="nucleotide sequence ID" value="XM_040830026.1"/>
</dbReference>
<dbReference type="STRING" id="1073089.A0A1L9S070"/>
<dbReference type="GeneID" id="63745874"/>
<feature type="compositionally biased region" description="Polar residues" evidence="1">
    <location>
        <begin position="10"/>
        <end position="21"/>
    </location>
</feature>
<dbReference type="AlphaFoldDB" id="A0A1L9S070"/>
<accession>A0A1L9S070</accession>
<protein>
    <submittedName>
        <fullName evidence="2">Uncharacterized protein</fullName>
    </submittedName>
</protein>
<feature type="compositionally biased region" description="Low complexity" evidence="1">
    <location>
        <begin position="742"/>
        <end position="764"/>
    </location>
</feature>
<evidence type="ECO:0000313" key="3">
    <source>
        <dbReference type="Proteomes" id="UP000184383"/>
    </source>
</evidence>
<evidence type="ECO:0000313" key="2">
    <source>
        <dbReference type="EMBL" id="OJJ40553.1"/>
    </source>
</evidence>
<gene>
    <name evidence="2" type="ORF">ASPWEDRAFT_166620</name>
</gene>
<organism evidence="2 3">
    <name type="scientific">Aspergillus wentii DTO 134E9</name>
    <dbReference type="NCBI Taxonomy" id="1073089"/>
    <lineage>
        <taxon>Eukaryota</taxon>
        <taxon>Fungi</taxon>
        <taxon>Dikarya</taxon>
        <taxon>Ascomycota</taxon>
        <taxon>Pezizomycotina</taxon>
        <taxon>Eurotiomycetes</taxon>
        <taxon>Eurotiomycetidae</taxon>
        <taxon>Eurotiales</taxon>
        <taxon>Aspergillaceae</taxon>
        <taxon>Aspergillus</taxon>
        <taxon>Aspergillus subgen. Cremei</taxon>
    </lineage>
</organism>
<proteinExistence type="predicted"/>
<dbReference type="OrthoDB" id="4207369at2759"/>
<name>A0A1L9S070_ASPWE</name>
<feature type="region of interest" description="Disordered" evidence="1">
    <location>
        <begin position="311"/>
        <end position="330"/>
    </location>
</feature>
<dbReference type="EMBL" id="KV878209">
    <property type="protein sequence ID" value="OJJ40553.1"/>
    <property type="molecule type" value="Genomic_DNA"/>
</dbReference>
<feature type="compositionally biased region" description="Polar residues" evidence="1">
    <location>
        <begin position="315"/>
        <end position="329"/>
    </location>
</feature>
<dbReference type="VEuPathDB" id="FungiDB:ASPWEDRAFT_166620"/>
<feature type="region of interest" description="Disordered" evidence="1">
    <location>
        <begin position="464"/>
        <end position="569"/>
    </location>
</feature>
<feature type="region of interest" description="Disordered" evidence="1">
    <location>
        <begin position="1"/>
        <end position="95"/>
    </location>
</feature>
<feature type="compositionally biased region" description="Low complexity" evidence="1">
    <location>
        <begin position="699"/>
        <end position="710"/>
    </location>
</feature>
<feature type="compositionally biased region" description="Basic and acidic residues" evidence="1">
    <location>
        <begin position="670"/>
        <end position="692"/>
    </location>
</feature>
<keyword evidence="3" id="KW-1185">Reference proteome</keyword>
<reference evidence="3" key="1">
    <citation type="journal article" date="2017" name="Genome Biol.">
        <title>Comparative genomics reveals high biological diversity and specific adaptations in the industrially and medically important fungal genus Aspergillus.</title>
        <authorList>
            <person name="de Vries R.P."/>
            <person name="Riley R."/>
            <person name="Wiebenga A."/>
            <person name="Aguilar-Osorio G."/>
            <person name="Amillis S."/>
            <person name="Uchima C.A."/>
            <person name="Anderluh G."/>
            <person name="Asadollahi M."/>
            <person name="Askin M."/>
            <person name="Barry K."/>
            <person name="Battaglia E."/>
            <person name="Bayram O."/>
            <person name="Benocci T."/>
            <person name="Braus-Stromeyer S.A."/>
            <person name="Caldana C."/>
            <person name="Canovas D."/>
            <person name="Cerqueira G.C."/>
            <person name="Chen F."/>
            <person name="Chen W."/>
            <person name="Choi C."/>
            <person name="Clum A."/>
            <person name="Dos Santos R.A."/>
            <person name="Damasio A.R."/>
            <person name="Diallinas G."/>
            <person name="Emri T."/>
            <person name="Fekete E."/>
            <person name="Flipphi M."/>
            <person name="Freyberg S."/>
            <person name="Gallo A."/>
            <person name="Gournas C."/>
            <person name="Habgood R."/>
            <person name="Hainaut M."/>
            <person name="Harispe M.L."/>
            <person name="Henrissat B."/>
            <person name="Hilden K.S."/>
            <person name="Hope R."/>
            <person name="Hossain A."/>
            <person name="Karabika E."/>
            <person name="Karaffa L."/>
            <person name="Karanyi Z."/>
            <person name="Krasevec N."/>
            <person name="Kuo A."/>
            <person name="Kusch H."/>
            <person name="LaButti K."/>
            <person name="Lagendijk E.L."/>
            <person name="Lapidus A."/>
            <person name="Levasseur A."/>
            <person name="Lindquist E."/>
            <person name="Lipzen A."/>
            <person name="Logrieco A.F."/>
            <person name="MacCabe A."/>
            <person name="Maekelae M.R."/>
            <person name="Malavazi I."/>
            <person name="Melin P."/>
            <person name="Meyer V."/>
            <person name="Mielnichuk N."/>
            <person name="Miskei M."/>
            <person name="Molnar A.P."/>
            <person name="Mule G."/>
            <person name="Ngan C.Y."/>
            <person name="Orejas M."/>
            <person name="Orosz E."/>
            <person name="Ouedraogo J.P."/>
            <person name="Overkamp K.M."/>
            <person name="Park H.-S."/>
            <person name="Perrone G."/>
            <person name="Piumi F."/>
            <person name="Punt P.J."/>
            <person name="Ram A.F."/>
            <person name="Ramon A."/>
            <person name="Rauscher S."/>
            <person name="Record E."/>
            <person name="Riano-Pachon D.M."/>
            <person name="Robert V."/>
            <person name="Roehrig J."/>
            <person name="Ruller R."/>
            <person name="Salamov A."/>
            <person name="Salih N.S."/>
            <person name="Samson R.A."/>
            <person name="Sandor E."/>
            <person name="Sanguinetti M."/>
            <person name="Schuetze T."/>
            <person name="Sepcic K."/>
            <person name="Shelest E."/>
            <person name="Sherlock G."/>
            <person name="Sophianopoulou V."/>
            <person name="Squina F.M."/>
            <person name="Sun H."/>
            <person name="Susca A."/>
            <person name="Todd R.B."/>
            <person name="Tsang A."/>
            <person name="Unkles S.E."/>
            <person name="van de Wiele N."/>
            <person name="van Rossen-Uffink D."/>
            <person name="Oliveira J.V."/>
            <person name="Vesth T.C."/>
            <person name="Visser J."/>
            <person name="Yu J.-H."/>
            <person name="Zhou M."/>
            <person name="Andersen M.R."/>
            <person name="Archer D.B."/>
            <person name="Baker S.E."/>
            <person name="Benoit I."/>
            <person name="Brakhage A.A."/>
            <person name="Braus G.H."/>
            <person name="Fischer R."/>
            <person name="Frisvad J.C."/>
            <person name="Goldman G.H."/>
            <person name="Houbraken J."/>
            <person name="Oakley B."/>
            <person name="Pocsi I."/>
            <person name="Scazzocchio C."/>
            <person name="Seiboth B."/>
            <person name="vanKuyk P.A."/>
            <person name="Wortman J."/>
            <person name="Dyer P.S."/>
            <person name="Grigoriev I.V."/>
        </authorList>
    </citation>
    <scope>NUCLEOTIDE SEQUENCE [LARGE SCALE GENOMIC DNA]</scope>
    <source>
        <strain evidence="3">DTO 134E9</strain>
    </source>
</reference>
<feature type="compositionally biased region" description="Low complexity" evidence="1">
    <location>
        <begin position="772"/>
        <end position="811"/>
    </location>
</feature>
<dbReference type="Proteomes" id="UP000184383">
    <property type="component" value="Unassembled WGS sequence"/>
</dbReference>
<evidence type="ECO:0000256" key="1">
    <source>
        <dbReference type="SAM" id="MobiDB-lite"/>
    </source>
</evidence>
<feature type="region of interest" description="Disordered" evidence="1">
    <location>
        <begin position="619"/>
        <end position="830"/>
    </location>
</feature>